<name>A0ABU7GCE0_9SPHN</name>
<evidence type="ECO:0000313" key="2">
    <source>
        <dbReference type="EMBL" id="MEE1876753.1"/>
    </source>
</evidence>
<comment type="caution">
    <text evidence="2">The sequence shown here is derived from an EMBL/GenBank/DDBJ whole genome shotgun (WGS) entry which is preliminary data.</text>
</comment>
<dbReference type="SUPFAM" id="SSF53474">
    <property type="entry name" value="alpha/beta-Hydrolases"/>
    <property type="match status" value="1"/>
</dbReference>
<dbReference type="PRINTS" id="PR00111">
    <property type="entry name" value="ABHYDROLASE"/>
</dbReference>
<accession>A0ABU7GCE0</accession>
<dbReference type="InterPro" id="IPR000073">
    <property type="entry name" value="AB_hydrolase_1"/>
</dbReference>
<dbReference type="Proteomes" id="UP001343492">
    <property type="component" value="Unassembled WGS sequence"/>
</dbReference>
<keyword evidence="2" id="KW-0378">Hydrolase</keyword>
<evidence type="ECO:0000259" key="1">
    <source>
        <dbReference type="Pfam" id="PF00561"/>
    </source>
</evidence>
<dbReference type="InterPro" id="IPR050228">
    <property type="entry name" value="Carboxylesterase_BioH"/>
</dbReference>
<sequence>MSEPTPRKFTASDGLTLAGDIGGPEGAPLVLLMHGGGQTRHSWAGAMRALIAAGYRVVNLDARGHGESEWSAARAYTINDRIKDIDAVVDGFGTPFALVGASMGGLTSIHAVGQGLAPAALVLVDIVPDMEPKGVERIVGFMNAHHGGFASLDEAADAVAAYYPERPRPKDPSGLMKNLRLRDDGRLYWHWDPVMFQVEDPSQFREPLARSTKKLGQRAEVPVLVVRGKLSDIVSESSIASFRAKVPHAECVDVSEAGHMVAGDKNDAFNAAVIGFLTAHMPV</sequence>
<feature type="domain" description="AB hydrolase-1" evidence="1">
    <location>
        <begin position="28"/>
        <end position="261"/>
    </location>
</feature>
<dbReference type="Pfam" id="PF00561">
    <property type="entry name" value="Abhydrolase_1"/>
    <property type="match status" value="1"/>
</dbReference>
<dbReference type="RefSeq" id="WP_354143857.1">
    <property type="nucleotide sequence ID" value="NZ_JAZDQV010000002.1"/>
</dbReference>
<reference evidence="2 3" key="1">
    <citation type="submission" date="2024-01" db="EMBL/GenBank/DDBJ databases">
        <title>The genome sequence of Erythrobacteraceae sp. strain 1XM1-14.</title>
        <authorList>
            <person name="Liu Y."/>
        </authorList>
    </citation>
    <scope>NUCLEOTIDE SEQUENCE [LARGE SCALE GENOMIC DNA]</scope>
    <source>
        <strain evidence="2 3">1XM1-14</strain>
    </source>
</reference>
<dbReference type="PANTHER" id="PTHR43194">
    <property type="entry name" value="HYDROLASE ALPHA/BETA FOLD FAMILY"/>
    <property type="match status" value="1"/>
</dbReference>
<protein>
    <submittedName>
        <fullName evidence="2">Alpha/beta hydrolase</fullName>
    </submittedName>
</protein>
<dbReference type="InterPro" id="IPR029058">
    <property type="entry name" value="AB_hydrolase_fold"/>
</dbReference>
<proteinExistence type="predicted"/>
<dbReference type="EMBL" id="JAZDQV010000002">
    <property type="protein sequence ID" value="MEE1876753.1"/>
    <property type="molecule type" value="Genomic_DNA"/>
</dbReference>
<dbReference type="Gene3D" id="3.40.50.1820">
    <property type="entry name" value="alpha/beta hydrolase"/>
    <property type="match status" value="1"/>
</dbReference>
<dbReference type="GO" id="GO:0016787">
    <property type="term" value="F:hydrolase activity"/>
    <property type="evidence" value="ECO:0007669"/>
    <property type="project" value="UniProtKB-KW"/>
</dbReference>
<organism evidence="2 3">
    <name type="scientific">Altererythrobacter litoralis</name>
    <dbReference type="NCBI Taxonomy" id="3113904"/>
    <lineage>
        <taxon>Bacteria</taxon>
        <taxon>Pseudomonadati</taxon>
        <taxon>Pseudomonadota</taxon>
        <taxon>Alphaproteobacteria</taxon>
        <taxon>Sphingomonadales</taxon>
        <taxon>Erythrobacteraceae</taxon>
        <taxon>Altererythrobacter</taxon>
    </lineage>
</organism>
<evidence type="ECO:0000313" key="3">
    <source>
        <dbReference type="Proteomes" id="UP001343492"/>
    </source>
</evidence>
<keyword evidence="3" id="KW-1185">Reference proteome</keyword>
<gene>
    <name evidence="2" type="ORF">VRS74_03500</name>
</gene>
<dbReference type="PANTHER" id="PTHR43194:SF2">
    <property type="entry name" value="PEROXISOMAL MEMBRANE PROTEIN LPX1"/>
    <property type="match status" value="1"/>
</dbReference>